<reference evidence="1" key="1">
    <citation type="submission" date="2021-06" db="EMBL/GenBank/DDBJ databases">
        <authorList>
            <person name="Kallberg Y."/>
            <person name="Tangrot J."/>
            <person name="Rosling A."/>
        </authorList>
    </citation>
    <scope>NUCLEOTIDE SEQUENCE</scope>
    <source>
        <strain evidence="1">MT106</strain>
    </source>
</reference>
<evidence type="ECO:0000313" key="2">
    <source>
        <dbReference type="Proteomes" id="UP000789831"/>
    </source>
</evidence>
<gene>
    <name evidence="1" type="ORF">AGERDE_LOCUS12761</name>
</gene>
<proteinExistence type="predicted"/>
<comment type="caution">
    <text evidence="1">The sequence shown here is derived from an EMBL/GenBank/DDBJ whole genome shotgun (WGS) entry which is preliminary data.</text>
</comment>
<protein>
    <submittedName>
        <fullName evidence="1">12911_t:CDS:1</fullName>
    </submittedName>
</protein>
<dbReference type="AlphaFoldDB" id="A0A9N9ENG7"/>
<dbReference type="Proteomes" id="UP000789831">
    <property type="component" value="Unassembled WGS sequence"/>
</dbReference>
<feature type="non-terminal residue" evidence="1">
    <location>
        <position position="41"/>
    </location>
</feature>
<accession>A0A9N9ENG7</accession>
<sequence length="41" mass="4838">MKFHPLNSYKVKQMLKFKDPILNDKKFAILFGTTSNSHQIK</sequence>
<organism evidence="1 2">
    <name type="scientific">Ambispora gerdemannii</name>
    <dbReference type="NCBI Taxonomy" id="144530"/>
    <lineage>
        <taxon>Eukaryota</taxon>
        <taxon>Fungi</taxon>
        <taxon>Fungi incertae sedis</taxon>
        <taxon>Mucoromycota</taxon>
        <taxon>Glomeromycotina</taxon>
        <taxon>Glomeromycetes</taxon>
        <taxon>Archaeosporales</taxon>
        <taxon>Ambisporaceae</taxon>
        <taxon>Ambispora</taxon>
    </lineage>
</organism>
<keyword evidence="2" id="KW-1185">Reference proteome</keyword>
<evidence type="ECO:0000313" key="1">
    <source>
        <dbReference type="EMBL" id="CAG8683141.1"/>
    </source>
</evidence>
<dbReference type="EMBL" id="CAJVPL010011147">
    <property type="protein sequence ID" value="CAG8683141.1"/>
    <property type="molecule type" value="Genomic_DNA"/>
</dbReference>
<name>A0A9N9ENG7_9GLOM</name>